<comment type="similarity">
    <text evidence="1">Belongs to the LysR transcriptional regulatory family.</text>
</comment>
<keyword evidence="3" id="KW-0238">DNA-binding</keyword>
<evidence type="ECO:0000256" key="1">
    <source>
        <dbReference type="ARBA" id="ARBA00009437"/>
    </source>
</evidence>
<dbReference type="AlphaFoldDB" id="I0H3N2"/>
<dbReference type="InterPro" id="IPR036388">
    <property type="entry name" value="WH-like_DNA-bd_sf"/>
</dbReference>
<organism evidence="6 7">
    <name type="scientific">Actinoplanes missouriensis (strain ATCC 14538 / DSM 43046 / CBS 188.64 / JCM 3121 / NBRC 102363 / NCIMB 12654 / NRRL B-3342 / UNCC 431)</name>
    <dbReference type="NCBI Taxonomy" id="512565"/>
    <lineage>
        <taxon>Bacteria</taxon>
        <taxon>Bacillati</taxon>
        <taxon>Actinomycetota</taxon>
        <taxon>Actinomycetes</taxon>
        <taxon>Micromonosporales</taxon>
        <taxon>Micromonosporaceae</taxon>
        <taxon>Actinoplanes</taxon>
    </lineage>
</organism>
<dbReference type="KEGG" id="ams:AMIS_23990"/>
<keyword evidence="2" id="KW-0805">Transcription regulation</keyword>
<dbReference type="FunFam" id="1.10.10.10:FF:000001">
    <property type="entry name" value="LysR family transcriptional regulator"/>
    <property type="match status" value="1"/>
</dbReference>
<accession>I0H3N2</accession>
<feature type="domain" description="HTH lysR-type" evidence="5">
    <location>
        <begin position="1"/>
        <end position="58"/>
    </location>
</feature>
<dbReference type="Proteomes" id="UP000007882">
    <property type="component" value="Chromosome"/>
</dbReference>
<evidence type="ECO:0000313" key="6">
    <source>
        <dbReference type="EMBL" id="BAL87619.1"/>
    </source>
</evidence>
<dbReference type="EMBL" id="AP012319">
    <property type="protein sequence ID" value="BAL87619.1"/>
    <property type="molecule type" value="Genomic_DNA"/>
</dbReference>
<dbReference type="GO" id="GO:0003677">
    <property type="term" value="F:DNA binding"/>
    <property type="evidence" value="ECO:0007669"/>
    <property type="project" value="UniProtKB-KW"/>
</dbReference>
<reference evidence="6 7" key="1">
    <citation type="submission" date="2012-02" db="EMBL/GenBank/DDBJ databases">
        <title>Complete genome sequence of Actinoplanes missouriensis 431 (= NBRC 102363).</title>
        <authorList>
            <person name="Ohnishi Y."/>
            <person name="Ishikawa J."/>
            <person name="Sekine M."/>
            <person name="Hosoyama A."/>
            <person name="Harada T."/>
            <person name="Narita H."/>
            <person name="Hata T."/>
            <person name="Konno Y."/>
            <person name="Tutikane K."/>
            <person name="Fujita N."/>
            <person name="Horinouchi S."/>
            <person name="Hayakawa M."/>
        </authorList>
    </citation>
    <scope>NUCLEOTIDE SEQUENCE [LARGE SCALE GENOMIC DNA]</scope>
    <source>
        <strain evidence="7">ATCC 14538 / DSM 43046 / CBS 188.64 / JCM 3121 / NBRC 102363 / NCIMB 12654 / NRRL B-3342 / UNCC 431</strain>
    </source>
</reference>
<dbReference type="InterPro" id="IPR036390">
    <property type="entry name" value="WH_DNA-bd_sf"/>
</dbReference>
<evidence type="ECO:0000259" key="5">
    <source>
        <dbReference type="PROSITE" id="PS50931"/>
    </source>
</evidence>
<dbReference type="SUPFAM" id="SSF53850">
    <property type="entry name" value="Periplasmic binding protein-like II"/>
    <property type="match status" value="1"/>
</dbReference>
<protein>
    <submittedName>
        <fullName evidence="6">Putative LysR-family transcriptional regulator</fullName>
    </submittedName>
</protein>
<dbReference type="RefSeq" id="WP_014442514.1">
    <property type="nucleotide sequence ID" value="NC_017093.1"/>
</dbReference>
<dbReference type="PANTHER" id="PTHR30346:SF29">
    <property type="entry name" value="LYSR SUBSTRATE-BINDING"/>
    <property type="match status" value="1"/>
</dbReference>
<keyword evidence="4" id="KW-0804">Transcription</keyword>
<dbReference type="GO" id="GO:0003700">
    <property type="term" value="F:DNA-binding transcription factor activity"/>
    <property type="evidence" value="ECO:0007669"/>
    <property type="project" value="InterPro"/>
</dbReference>
<dbReference type="SUPFAM" id="SSF46785">
    <property type="entry name" value="Winged helix' DNA-binding domain"/>
    <property type="match status" value="1"/>
</dbReference>
<keyword evidence="7" id="KW-1185">Reference proteome</keyword>
<dbReference type="CDD" id="cd05466">
    <property type="entry name" value="PBP2_LTTR_substrate"/>
    <property type="match status" value="1"/>
</dbReference>
<name>I0H3N2_ACTM4</name>
<gene>
    <name evidence="6" type="ordered locus">AMIS_23990</name>
</gene>
<evidence type="ECO:0000256" key="3">
    <source>
        <dbReference type="ARBA" id="ARBA00023125"/>
    </source>
</evidence>
<evidence type="ECO:0000256" key="2">
    <source>
        <dbReference type="ARBA" id="ARBA00023015"/>
    </source>
</evidence>
<proteinExistence type="inferred from homology"/>
<sequence>MELRHLRYFVAIAEAGTVSGAATRLHVTQPSLSRQLRQLERELGVELFDLVGRRFTLSPAGRTLLPLARDVLGRADAVRAAAAFHRNGRLERLTIGAPAVTLTDVVAPFIATLAAEDPTTDVLGADGLSAAETLRLGADLAIGTARGADPYRSQPLAVLPVWAYVPVGHRWQDREEVTLAELIAEPLIVLPPASTARQALEHAVASIGAGLNTGSDVGGGSRSVTEAANGTVAQALAAAGRGVAVVTDDPRFGLVPLAVDLGGRRLSIRLVVVWDSRHAAAATVEEFAARLGRFVRDRYNAPAD</sequence>
<dbReference type="PROSITE" id="PS50931">
    <property type="entry name" value="HTH_LYSR"/>
    <property type="match status" value="1"/>
</dbReference>
<dbReference type="PRINTS" id="PR00039">
    <property type="entry name" value="HTHLYSR"/>
</dbReference>
<dbReference type="PANTHER" id="PTHR30346">
    <property type="entry name" value="TRANSCRIPTIONAL DUAL REGULATOR HCAR-RELATED"/>
    <property type="match status" value="1"/>
</dbReference>
<dbReference type="STRING" id="512565.AMIS_23990"/>
<dbReference type="eggNOG" id="COG0583">
    <property type="taxonomic scope" value="Bacteria"/>
</dbReference>
<dbReference type="OrthoDB" id="3181812at2"/>
<evidence type="ECO:0000256" key="4">
    <source>
        <dbReference type="ARBA" id="ARBA00023163"/>
    </source>
</evidence>
<dbReference type="Pfam" id="PF03466">
    <property type="entry name" value="LysR_substrate"/>
    <property type="match status" value="1"/>
</dbReference>
<dbReference type="Gene3D" id="1.10.10.10">
    <property type="entry name" value="Winged helix-like DNA-binding domain superfamily/Winged helix DNA-binding domain"/>
    <property type="match status" value="1"/>
</dbReference>
<dbReference type="PATRIC" id="fig|512565.3.peg.2397"/>
<dbReference type="InterPro" id="IPR000847">
    <property type="entry name" value="LysR_HTH_N"/>
</dbReference>
<dbReference type="InterPro" id="IPR005119">
    <property type="entry name" value="LysR_subst-bd"/>
</dbReference>
<dbReference type="GO" id="GO:0032993">
    <property type="term" value="C:protein-DNA complex"/>
    <property type="evidence" value="ECO:0007669"/>
    <property type="project" value="TreeGrafter"/>
</dbReference>
<dbReference type="HOGENOM" id="CLU_039613_6_4_11"/>
<evidence type="ECO:0000313" key="7">
    <source>
        <dbReference type="Proteomes" id="UP000007882"/>
    </source>
</evidence>
<dbReference type="Gene3D" id="3.40.190.290">
    <property type="match status" value="1"/>
</dbReference>
<dbReference type="Pfam" id="PF00126">
    <property type="entry name" value="HTH_1"/>
    <property type="match status" value="1"/>
</dbReference>